<dbReference type="InParanoid" id="M7XA81"/>
<gene>
    <name evidence="1" type="ORF">C943_01763</name>
</gene>
<proteinExistence type="predicted"/>
<name>M7XA81_9BACT</name>
<dbReference type="Proteomes" id="UP000010953">
    <property type="component" value="Unassembled WGS sequence"/>
</dbReference>
<dbReference type="EMBL" id="AMZY02000017">
    <property type="protein sequence ID" value="EMS31804.1"/>
    <property type="molecule type" value="Genomic_DNA"/>
</dbReference>
<evidence type="ECO:0000313" key="2">
    <source>
        <dbReference type="Proteomes" id="UP000010953"/>
    </source>
</evidence>
<reference evidence="1" key="1">
    <citation type="submission" date="2013-01" db="EMBL/GenBank/DDBJ databases">
        <title>Genome assembly of Mariniradius saccharolyticus AK6.</title>
        <authorList>
            <person name="Vaidya B."/>
            <person name="Khatri I."/>
            <person name="Tanuku N.R.S."/>
            <person name="Subramanian S."/>
            <person name="Pinnaka A."/>
        </authorList>
    </citation>
    <scope>NUCLEOTIDE SEQUENCE [LARGE SCALE GENOMIC DNA]</scope>
    <source>
        <strain evidence="1">AK6</strain>
    </source>
</reference>
<accession>M7XA81</accession>
<evidence type="ECO:0000313" key="1">
    <source>
        <dbReference type="EMBL" id="EMS31804.1"/>
    </source>
</evidence>
<dbReference type="AlphaFoldDB" id="M7XA81"/>
<keyword evidence="2" id="KW-1185">Reference proteome</keyword>
<comment type="caution">
    <text evidence="1">The sequence shown here is derived from an EMBL/GenBank/DDBJ whole genome shotgun (WGS) entry which is preliminary data.</text>
</comment>
<organism evidence="1 2">
    <name type="scientific">Mariniradius saccharolyticus AK6</name>
    <dbReference type="NCBI Taxonomy" id="1239962"/>
    <lineage>
        <taxon>Bacteria</taxon>
        <taxon>Pseudomonadati</taxon>
        <taxon>Bacteroidota</taxon>
        <taxon>Cytophagia</taxon>
        <taxon>Cytophagales</taxon>
        <taxon>Cyclobacteriaceae</taxon>
        <taxon>Mariniradius</taxon>
    </lineage>
</organism>
<protein>
    <submittedName>
        <fullName evidence="1">Uncharacterized protein</fullName>
    </submittedName>
</protein>
<sequence>MTVSNEAVLVAALETGLTTSKARARKSDGDFFMRYGWFLVFI</sequence>